<proteinExistence type="inferred from homology"/>
<dbReference type="GO" id="GO:0000287">
    <property type="term" value="F:magnesium ion binding"/>
    <property type="evidence" value="ECO:0007669"/>
    <property type="project" value="InterPro"/>
</dbReference>
<accession>A0A7C5VGF5</accession>
<dbReference type="GO" id="GO:0030976">
    <property type="term" value="F:thiamine pyrophosphate binding"/>
    <property type="evidence" value="ECO:0007669"/>
    <property type="project" value="InterPro"/>
</dbReference>
<reference evidence="8" key="1">
    <citation type="journal article" date="2020" name="mSystems">
        <title>Genome- and Community-Level Interaction Insights into Carbon Utilization and Element Cycling Functions of Hydrothermarchaeota in Hydrothermal Sediment.</title>
        <authorList>
            <person name="Zhou Z."/>
            <person name="Liu Y."/>
            <person name="Xu W."/>
            <person name="Pan J."/>
            <person name="Luo Z.H."/>
            <person name="Li M."/>
        </authorList>
    </citation>
    <scope>NUCLEOTIDE SEQUENCE [LARGE SCALE GENOMIC DNA]</scope>
    <source>
        <strain evidence="8">SpSt-1071</strain>
    </source>
</reference>
<organism evidence="8">
    <name type="scientific">Thermus caliditerrae</name>
    <dbReference type="NCBI Taxonomy" id="1330700"/>
    <lineage>
        <taxon>Bacteria</taxon>
        <taxon>Thermotogati</taxon>
        <taxon>Deinococcota</taxon>
        <taxon>Deinococci</taxon>
        <taxon>Thermales</taxon>
        <taxon>Thermaceae</taxon>
        <taxon>Thermus</taxon>
    </lineage>
</organism>
<dbReference type="SUPFAM" id="SSF52467">
    <property type="entry name" value="DHS-like NAD/FAD-binding domain"/>
    <property type="match status" value="1"/>
</dbReference>
<dbReference type="Pfam" id="PF02775">
    <property type="entry name" value="TPP_enzyme_C"/>
    <property type="match status" value="1"/>
</dbReference>
<dbReference type="Pfam" id="PF00205">
    <property type="entry name" value="TPP_enzyme_M"/>
    <property type="match status" value="1"/>
</dbReference>
<evidence type="ECO:0000259" key="5">
    <source>
        <dbReference type="Pfam" id="PF00205"/>
    </source>
</evidence>
<dbReference type="PANTHER" id="PTHR18968:SF133">
    <property type="entry name" value="BENZOYLFORMATE DECARBOXYLASE"/>
    <property type="match status" value="1"/>
</dbReference>
<evidence type="ECO:0000259" key="7">
    <source>
        <dbReference type="Pfam" id="PF02776"/>
    </source>
</evidence>
<dbReference type="PANTHER" id="PTHR18968">
    <property type="entry name" value="THIAMINE PYROPHOSPHATE ENZYMES"/>
    <property type="match status" value="1"/>
</dbReference>
<dbReference type="GO" id="GO:0003984">
    <property type="term" value="F:acetolactate synthase activity"/>
    <property type="evidence" value="ECO:0007669"/>
    <property type="project" value="TreeGrafter"/>
</dbReference>
<dbReference type="EMBL" id="DRXE01000255">
    <property type="protein sequence ID" value="HHM68448.1"/>
    <property type="molecule type" value="Genomic_DNA"/>
</dbReference>
<dbReference type="InterPro" id="IPR045229">
    <property type="entry name" value="TPP_enz"/>
</dbReference>
<dbReference type="InterPro" id="IPR012000">
    <property type="entry name" value="Thiamin_PyroP_enz_cen_dom"/>
</dbReference>
<dbReference type="InterPro" id="IPR011766">
    <property type="entry name" value="TPP_enzyme_TPP-bd"/>
</dbReference>
<feature type="domain" description="Thiamine pyrophosphate enzyme TPP-binding" evidence="6">
    <location>
        <begin position="385"/>
        <end position="511"/>
    </location>
</feature>
<dbReference type="Gene3D" id="3.40.50.970">
    <property type="match status" value="2"/>
</dbReference>
<dbReference type="InterPro" id="IPR029035">
    <property type="entry name" value="DHS-like_NAD/FAD-binding_dom"/>
</dbReference>
<dbReference type="GO" id="GO:0050660">
    <property type="term" value="F:flavin adenine dinucleotide binding"/>
    <property type="evidence" value="ECO:0007669"/>
    <property type="project" value="TreeGrafter"/>
</dbReference>
<evidence type="ECO:0000256" key="3">
    <source>
        <dbReference type="RuleBase" id="RU362132"/>
    </source>
</evidence>
<feature type="domain" description="Thiamine pyrophosphate enzyme N-terminal TPP-binding" evidence="7">
    <location>
        <begin position="1"/>
        <end position="102"/>
    </location>
</feature>
<evidence type="ECO:0000256" key="4">
    <source>
        <dbReference type="SAM" id="MobiDB-lite"/>
    </source>
</evidence>
<protein>
    <submittedName>
        <fullName evidence="8">Benzoylformate decarboxylase</fullName>
    </submittedName>
</protein>
<gene>
    <name evidence="8" type="ORF">ENM28_07085</name>
</gene>
<comment type="similarity">
    <text evidence="1 3">Belongs to the TPP enzyme family.</text>
</comment>
<comment type="caution">
    <text evidence="8">The sequence shown here is derived from an EMBL/GenBank/DDBJ whole genome shotgun (WGS) entry which is preliminary data.</text>
</comment>
<dbReference type="InterPro" id="IPR029061">
    <property type="entry name" value="THDP-binding"/>
</dbReference>
<sequence length="521" mass="55313">MKARESAHRWLQERGISFVFGNPGSTELPFLLELEKASRYVLALHEGVVVAMAEGYAQASGKVAFVNLHAAPGLGNAVGALHTALKNRSPLLITVGHQDRRHLFREPLLSGPLSEMARPVAKAVWEVHRSEDVPEALERAYHLALTPPRGPVVVVFPMDLWEEEAPPPRLKTVLPPGAPQGLEALANALSRTQNPALILGGGAQPPAARKAALRLAEALAAAVFSDPISPRHPFPTGHPLYRGVLPPVAAQLRNLLAPHDLVLVAGAPCFLLYPYTPGSPIPEGSHVVLLTDDPAEAARAEAHEVYLGDVAEGLRFLAETVRPSGRPWPSRPTEAPAPPPSGSQGLNPLYAAKCLAQALKDRFVVDEAISLSPPLRKTLRVDEGRYLHSTSGGLGFAPAAAVGAALAGEAAAAVVGDGAFLFAPQALYTAKAHGLDVAFIVLNNRGYGILQGFAEGLYPGQGQRVPGLFLDGVDFLLLAQAFGVPGWRADTPESLEEGLAHMGRGPFLLEIRLDPTPHRVF</sequence>
<name>A0A7C5VGF5_9DEIN</name>
<dbReference type="InterPro" id="IPR012001">
    <property type="entry name" value="Thiamin_PyroP_enz_TPP-bd_dom"/>
</dbReference>
<dbReference type="CDD" id="cd07035">
    <property type="entry name" value="TPP_PYR_POX_like"/>
    <property type="match status" value="1"/>
</dbReference>
<evidence type="ECO:0000256" key="1">
    <source>
        <dbReference type="ARBA" id="ARBA00007812"/>
    </source>
</evidence>
<evidence type="ECO:0000256" key="2">
    <source>
        <dbReference type="ARBA" id="ARBA00023052"/>
    </source>
</evidence>
<dbReference type="Gene3D" id="3.40.50.1220">
    <property type="entry name" value="TPP-binding domain"/>
    <property type="match status" value="1"/>
</dbReference>
<evidence type="ECO:0000313" key="8">
    <source>
        <dbReference type="EMBL" id="HHM68448.1"/>
    </source>
</evidence>
<feature type="domain" description="Thiamine pyrophosphate enzyme central" evidence="5">
    <location>
        <begin position="182"/>
        <end position="315"/>
    </location>
</feature>
<evidence type="ECO:0000259" key="6">
    <source>
        <dbReference type="Pfam" id="PF02775"/>
    </source>
</evidence>
<keyword evidence="2 3" id="KW-0786">Thiamine pyrophosphate</keyword>
<feature type="region of interest" description="Disordered" evidence="4">
    <location>
        <begin position="322"/>
        <end position="343"/>
    </location>
</feature>
<dbReference type="AlphaFoldDB" id="A0A7C5VGF5"/>
<dbReference type="Pfam" id="PF02776">
    <property type="entry name" value="TPP_enzyme_N"/>
    <property type="match status" value="1"/>
</dbReference>
<dbReference type="SUPFAM" id="SSF52518">
    <property type="entry name" value="Thiamin diphosphate-binding fold (THDP-binding)"/>
    <property type="match status" value="2"/>
</dbReference>